<dbReference type="GO" id="GO:0016787">
    <property type="term" value="F:hydrolase activity"/>
    <property type="evidence" value="ECO:0007669"/>
    <property type="project" value="UniProtKB-KW"/>
</dbReference>
<dbReference type="STRING" id="284577.SAMN05216571_102113"/>
<accession>A0A1G7P4D0</accession>
<evidence type="ECO:0000256" key="2">
    <source>
        <dbReference type="ARBA" id="ARBA00022801"/>
    </source>
</evidence>
<dbReference type="SUPFAM" id="SSF160467">
    <property type="entry name" value="PH0987 N-terminal domain-like"/>
    <property type="match status" value="1"/>
</dbReference>
<proteinExistence type="predicted"/>
<dbReference type="InterPro" id="IPR010016">
    <property type="entry name" value="PxpB"/>
</dbReference>
<keyword evidence="2" id="KW-0378">Hydrolase</keyword>
<dbReference type="AlphaFoldDB" id="A0A1G7P4D0"/>
<dbReference type="PANTHER" id="PTHR34698">
    <property type="entry name" value="5-OXOPROLINASE SUBUNIT B"/>
    <property type="match status" value="1"/>
</dbReference>
<dbReference type="EMBL" id="FNCI01000002">
    <property type="protein sequence ID" value="SDF81113.1"/>
    <property type="molecule type" value="Genomic_DNA"/>
</dbReference>
<dbReference type="Gene3D" id="3.30.1360.40">
    <property type="match status" value="1"/>
</dbReference>
<reference evidence="5 6" key="1">
    <citation type="submission" date="2016-10" db="EMBL/GenBank/DDBJ databases">
        <authorList>
            <person name="de Groot N.N."/>
        </authorList>
    </citation>
    <scope>NUCLEOTIDE SEQUENCE [LARGE SCALE GENOMIC DNA]</scope>
    <source>
        <strain evidence="5 6">BH539</strain>
    </source>
</reference>
<dbReference type="NCBIfam" id="TIGR00370">
    <property type="entry name" value="5-oxoprolinase subunit PxpB"/>
    <property type="match status" value="1"/>
</dbReference>
<keyword evidence="6" id="KW-1185">Reference proteome</keyword>
<dbReference type="InterPro" id="IPR029000">
    <property type="entry name" value="Cyclophilin-like_dom_sf"/>
</dbReference>
<evidence type="ECO:0000313" key="5">
    <source>
        <dbReference type="EMBL" id="SDF81113.1"/>
    </source>
</evidence>
<dbReference type="SUPFAM" id="SSF50891">
    <property type="entry name" value="Cyclophilin-like"/>
    <property type="match status" value="1"/>
</dbReference>
<evidence type="ECO:0000256" key="3">
    <source>
        <dbReference type="ARBA" id="ARBA00022840"/>
    </source>
</evidence>
<dbReference type="GO" id="GO:0005524">
    <property type="term" value="F:ATP binding"/>
    <property type="evidence" value="ECO:0007669"/>
    <property type="project" value="UniProtKB-KW"/>
</dbReference>
<evidence type="ECO:0000259" key="4">
    <source>
        <dbReference type="SMART" id="SM00796"/>
    </source>
</evidence>
<evidence type="ECO:0000256" key="1">
    <source>
        <dbReference type="ARBA" id="ARBA00022741"/>
    </source>
</evidence>
<dbReference type="OrthoDB" id="9778567at2"/>
<keyword evidence="1" id="KW-0547">Nucleotide-binding</keyword>
<dbReference type="Gene3D" id="2.40.100.10">
    <property type="entry name" value="Cyclophilin-like"/>
    <property type="match status" value="1"/>
</dbReference>
<dbReference type="PANTHER" id="PTHR34698:SF2">
    <property type="entry name" value="5-OXOPROLINASE SUBUNIT B"/>
    <property type="match status" value="1"/>
</dbReference>
<keyword evidence="3" id="KW-0067">ATP-binding</keyword>
<dbReference type="RefSeq" id="WP_092523042.1">
    <property type="nucleotide sequence ID" value="NZ_FNCI01000002.1"/>
</dbReference>
<gene>
    <name evidence="5" type="ORF">SAMN05216571_102113</name>
</gene>
<name>A0A1G7P4D0_9GAMM</name>
<dbReference type="InterPro" id="IPR003833">
    <property type="entry name" value="CT_C_D"/>
</dbReference>
<evidence type="ECO:0000313" key="6">
    <source>
        <dbReference type="Proteomes" id="UP000198641"/>
    </source>
</evidence>
<organism evidence="5 6">
    <name type="scientific">Onishia taeanensis</name>
    <dbReference type="NCBI Taxonomy" id="284577"/>
    <lineage>
        <taxon>Bacteria</taxon>
        <taxon>Pseudomonadati</taxon>
        <taxon>Pseudomonadota</taxon>
        <taxon>Gammaproteobacteria</taxon>
        <taxon>Oceanospirillales</taxon>
        <taxon>Halomonadaceae</taxon>
        <taxon>Onishia</taxon>
    </lineage>
</organism>
<feature type="domain" description="Carboxyltransferase" evidence="4">
    <location>
        <begin position="4"/>
        <end position="206"/>
    </location>
</feature>
<sequence>MRLPRLENAGVDAWLVRLFDSIDEANMPWLMALCRRCEDAFGTALVDLVPSYTTLLVHYDAARLSADEARSCLASILADLHPDEDAAAGAIKELPVWYDKSVGPELERLMAATGLDRQALVELHAGHEYRVFALGFAPGFAFMGSLDERLAMPRLDTPRQRVPAGSVAVAGRQTSAYPRQSPGGWNLIGRTPLTLFDQHREEQSYLQVGDRVRFKPVDRAEFERLGGDTRPVAATQEARS</sequence>
<protein>
    <submittedName>
        <fullName evidence="5">Sensor histidine kinase inhibitor, KipI family</fullName>
    </submittedName>
</protein>
<dbReference type="Pfam" id="PF02682">
    <property type="entry name" value="CT_C_D"/>
    <property type="match status" value="1"/>
</dbReference>
<dbReference type="Proteomes" id="UP000198641">
    <property type="component" value="Unassembled WGS sequence"/>
</dbReference>
<dbReference type="SMART" id="SM00796">
    <property type="entry name" value="AHS1"/>
    <property type="match status" value="1"/>
</dbReference>